<protein>
    <submittedName>
        <fullName evidence="2">Uncharacterized protein</fullName>
    </submittedName>
</protein>
<dbReference type="AlphaFoldDB" id="A0A0A9B4T7"/>
<organism evidence="2">
    <name type="scientific">Arundo donax</name>
    <name type="common">Giant reed</name>
    <name type="synonym">Donax arundinaceus</name>
    <dbReference type="NCBI Taxonomy" id="35708"/>
    <lineage>
        <taxon>Eukaryota</taxon>
        <taxon>Viridiplantae</taxon>
        <taxon>Streptophyta</taxon>
        <taxon>Embryophyta</taxon>
        <taxon>Tracheophyta</taxon>
        <taxon>Spermatophyta</taxon>
        <taxon>Magnoliopsida</taxon>
        <taxon>Liliopsida</taxon>
        <taxon>Poales</taxon>
        <taxon>Poaceae</taxon>
        <taxon>PACMAD clade</taxon>
        <taxon>Arundinoideae</taxon>
        <taxon>Arundineae</taxon>
        <taxon>Arundo</taxon>
    </lineage>
</organism>
<evidence type="ECO:0000313" key="2">
    <source>
        <dbReference type="EMBL" id="JAD57123.1"/>
    </source>
</evidence>
<feature type="transmembrane region" description="Helical" evidence="1">
    <location>
        <begin position="62"/>
        <end position="84"/>
    </location>
</feature>
<evidence type="ECO:0000256" key="1">
    <source>
        <dbReference type="SAM" id="Phobius"/>
    </source>
</evidence>
<sequence length="85" mass="9844">MQCNVMEARRGRTVATSRAWCTASVAHADRHHQVMATDRGILLDFIAIFTKYRCMHELYRRVWTILLIFCVGSDLVCSFSFVFLV</sequence>
<accession>A0A0A9B4T7</accession>
<name>A0A0A9B4T7_ARUDO</name>
<keyword evidence="1" id="KW-1133">Transmembrane helix</keyword>
<reference evidence="2" key="2">
    <citation type="journal article" date="2015" name="Data Brief">
        <title>Shoot transcriptome of the giant reed, Arundo donax.</title>
        <authorList>
            <person name="Barrero R.A."/>
            <person name="Guerrero F.D."/>
            <person name="Moolhuijzen P."/>
            <person name="Goolsby J.A."/>
            <person name="Tidwell J."/>
            <person name="Bellgard S.E."/>
            <person name="Bellgard M.I."/>
        </authorList>
    </citation>
    <scope>NUCLEOTIDE SEQUENCE</scope>
    <source>
        <tissue evidence="2">Shoot tissue taken approximately 20 cm above the soil surface</tissue>
    </source>
</reference>
<dbReference type="EMBL" id="GBRH01240772">
    <property type="protein sequence ID" value="JAD57123.1"/>
    <property type="molecule type" value="Transcribed_RNA"/>
</dbReference>
<proteinExistence type="predicted"/>
<keyword evidence="1" id="KW-0472">Membrane</keyword>
<keyword evidence="1" id="KW-0812">Transmembrane</keyword>
<reference evidence="2" key="1">
    <citation type="submission" date="2014-09" db="EMBL/GenBank/DDBJ databases">
        <authorList>
            <person name="Magalhaes I.L.F."/>
            <person name="Oliveira U."/>
            <person name="Santos F.R."/>
            <person name="Vidigal T.H.D.A."/>
            <person name="Brescovit A.D."/>
            <person name="Santos A.J."/>
        </authorList>
    </citation>
    <scope>NUCLEOTIDE SEQUENCE</scope>
    <source>
        <tissue evidence="2">Shoot tissue taken approximately 20 cm above the soil surface</tissue>
    </source>
</reference>